<dbReference type="KEGG" id="omr:OXIME_001486"/>
<proteinExistence type="predicted"/>
<reference evidence="1 2" key="1">
    <citation type="submission" date="2023-09" db="EMBL/GenBank/DDBJ databases">
        <authorList>
            <person name="Golyshina O.V."/>
            <person name="Lunev E.A."/>
            <person name="Bargiela R."/>
            <person name="Gaines M.C."/>
            <person name="Daum B."/>
            <person name="Bale N.J."/>
            <person name="Koenen M."/>
            <person name="Sinninghe Damst J.S."/>
            <person name="Yakimov M."/>
            <person name="Golyshin P.N."/>
        </authorList>
    </citation>
    <scope>NUCLEOTIDE SEQUENCE [LARGE SCALE GENOMIC DNA]</scope>
    <source>
        <strain evidence="1 2">M1</strain>
    </source>
</reference>
<evidence type="ECO:0000313" key="1">
    <source>
        <dbReference type="EMBL" id="WYY00900.1"/>
    </source>
</evidence>
<dbReference type="Proteomes" id="UP001451606">
    <property type="component" value="Chromosome"/>
</dbReference>
<dbReference type="AlphaFoldDB" id="A0AAX4NHJ2"/>
<gene>
    <name evidence="1" type="ORF">OXIME_001486</name>
</gene>
<evidence type="ECO:0000313" key="2">
    <source>
        <dbReference type="Proteomes" id="UP001451606"/>
    </source>
</evidence>
<dbReference type="EMBL" id="CP133772">
    <property type="protein sequence ID" value="WYY00900.1"/>
    <property type="molecule type" value="Genomic_DNA"/>
</dbReference>
<organism evidence="1 2">
    <name type="scientific">Oxyplasma meridianum</name>
    <dbReference type="NCBI Taxonomy" id="3073602"/>
    <lineage>
        <taxon>Archaea</taxon>
        <taxon>Methanobacteriati</taxon>
        <taxon>Thermoplasmatota</taxon>
        <taxon>Thermoplasmata</taxon>
        <taxon>Thermoplasmatales</taxon>
        <taxon>Thermoplasmataceae</taxon>
        <taxon>Oxyplasma</taxon>
    </lineage>
</organism>
<protein>
    <submittedName>
        <fullName evidence="1">Uncharacterized protein</fullName>
    </submittedName>
</protein>
<accession>A0AAX4NHJ2</accession>
<name>A0AAX4NHJ2_9ARCH</name>
<sequence>MRLKAHSKESQEGFLKHLELFFQDPSQVLPQCLESGFLCPFSSYSKKLGKRSTDQMDSFSRSSDQFLSGISETYKIYESNSAPLLGMLKTPYGSVEYAKRGNTDEAVLAGIQHFDDKKWRMLAFTSLVKAKNVRIYSSKNLYLASCKGSSPGKKFFADVLLEEQIAFHEDGEILVIGNEGTSINISNLGTSIIEVHEDSRHHTMGAILKHVLVKDISADFSLTSDFLSKYSDDFPDTSRYLSGIEDDRHLIREMKEMRIRKSISKGYFIKGEELFLDAESFVSSFDDLPLERDIVTEAVKKYGKGIYIDNSSSRKLLEIIWDVSGDEILSKSFPDVEKSKFKSLKGSPVEKIESMRRMGETKEVEERINIEPWSQESAFLIDFLKATFRSGRQAAIRDAEKMTFTGPVSKAVFYAFLTIFQETGNREWMFTQNEKDLGHIIAEILMPIIDSKGKRLGDSVPELKKYIP</sequence>
<dbReference type="RefSeq" id="WP_393971226.1">
    <property type="nucleotide sequence ID" value="NZ_CP133772.1"/>
</dbReference>
<keyword evidence="2" id="KW-1185">Reference proteome</keyword>
<dbReference type="GeneID" id="95968224"/>